<reference evidence="2 3" key="1">
    <citation type="journal article" date="2019" name="Philos. Trans. R. Soc. Lond., B, Biol. Sci.">
        <title>Ant behaviour and brain gene expression of defending hosts depend on the ecological success of the intruding social parasite.</title>
        <authorList>
            <person name="Kaur R."/>
            <person name="Stoldt M."/>
            <person name="Jongepier E."/>
            <person name="Feldmeyer B."/>
            <person name="Menzel F."/>
            <person name="Bornberg-Bauer E."/>
            <person name="Foitzik S."/>
        </authorList>
    </citation>
    <scope>NUCLEOTIDE SEQUENCE [LARGE SCALE GENOMIC DNA]</scope>
    <source>
        <tissue evidence="2">Whole body</tissue>
    </source>
</reference>
<evidence type="ECO:0000256" key="1">
    <source>
        <dbReference type="SAM" id="MobiDB-lite"/>
    </source>
</evidence>
<dbReference type="Proteomes" id="UP000310200">
    <property type="component" value="Unassembled WGS sequence"/>
</dbReference>
<feature type="compositionally biased region" description="Basic and acidic residues" evidence="1">
    <location>
        <begin position="24"/>
        <end position="43"/>
    </location>
</feature>
<organism evidence="2 3">
    <name type="scientific">Temnothorax longispinosus</name>
    <dbReference type="NCBI Taxonomy" id="300112"/>
    <lineage>
        <taxon>Eukaryota</taxon>
        <taxon>Metazoa</taxon>
        <taxon>Ecdysozoa</taxon>
        <taxon>Arthropoda</taxon>
        <taxon>Hexapoda</taxon>
        <taxon>Insecta</taxon>
        <taxon>Pterygota</taxon>
        <taxon>Neoptera</taxon>
        <taxon>Endopterygota</taxon>
        <taxon>Hymenoptera</taxon>
        <taxon>Apocrita</taxon>
        <taxon>Aculeata</taxon>
        <taxon>Formicoidea</taxon>
        <taxon>Formicidae</taxon>
        <taxon>Myrmicinae</taxon>
        <taxon>Temnothorax</taxon>
    </lineage>
</organism>
<evidence type="ECO:0000313" key="3">
    <source>
        <dbReference type="Proteomes" id="UP000310200"/>
    </source>
</evidence>
<keyword evidence="3" id="KW-1185">Reference proteome</keyword>
<accession>A0A4S2KU54</accession>
<gene>
    <name evidence="2" type="ORF">DBV15_11008</name>
</gene>
<sequence>MPARTAMETIEDGASGGARNSRSCHGDAQRARPTPRERREPTKKAAKNGTLARSSDPVQHADAVPTLHRTIGAHTNPRATLAFFSSLHRGELPDSRATGSLHALSVTQKQAAAGWIMHDNRAAEPFVF</sequence>
<dbReference type="AlphaFoldDB" id="A0A4S2KU54"/>
<dbReference type="EMBL" id="QBLH01001592">
    <property type="protein sequence ID" value="TGZ51568.1"/>
    <property type="molecule type" value="Genomic_DNA"/>
</dbReference>
<proteinExistence type="predicted"/>
<name>A0A4S2KU54_9HYME</name>
<comment type="caution">
    <text evidence="2">The sequence shown here is derived from an EMBL/GenBank/DDBJ whole genome shotgun (WGS) entry which is preliminary data.</text>
</comment>
<evidence type="ECO:0000313" key="2">
    <source>
        <dbReference type="EMBL" id="TGZ51568.1"/>
    </source>
</evidence>
<feature type="region of interest" description="Disordered" evidence="1">
    <location>
        <begin position="1"/>
        <end position="64"/>
    </location>
</feature>
<protein>
    <submittedName>
        <fullName evidence="2">Uncharacterized protein</fullName>
    </submittedName>
</protein>